<accession>A0A1I6YFF4</accession>
<dbReference type="EMBL" id="FPBD01000001">
    <property type="protein sequence ID" value="SFT49142.1"/>
    <property type="molecule type" value="Genomic_DNA"/>
</dbReference>
<evidence type="ECO:0000313" key="3">
    <source>
        <dbReference type="Proteomes" id="UP000183371"/>
    </source>
</evidence>
<evidence type="ECO:0000313" key="2">
    <source>
        <dbReference type="EMBL" id="SFT49142.1"/>
    </source>
</evidence>
<name>A0A1I6YFF4_9HYPH</name>
<proteinExistence type="predicted"/>
<gene>
    <name evidence="2" type="ORF">SAMN05444141_101834</name>
</gene>
<feature type="transmembrane region" description="Helical" evidence="1">
    <location>
        <begin position="20"/>
        <end position="48"/>
    </location>
</feature>
<organism evidence="2 3">
    <name type="scientific">Pseudovibrio denitrificans</name>
    <dbReference type="NCBI Taxonomy" id="258256"/>
    <lineage>
        <taxon>Bacteria</taxon>
        <taxon>Pseudomonadati</taxon>
        <taxon>Pseudomonadota</taxon>
        <taxon>Alphaproteobacteria</taxon>
        <taxon>Hyphomicrobiales</taxon>
        <taxon>Stappiaceae</taxon>
        <taxon>Pseudovibrio</taxon>
    </lineage>
</organism>
<dbReference type="RefSeq" id="WP_054783250.1">
    <property type="nucleotide sequence ID" value="NZ_FPBD01000001.1"/>
</dbReference>
<feature type="transmembrane region" description="Helical" evidence="1">
    <location>
        <begin position="68"/>
        <end position="86"/>
    </location>
</feature>
<protein>
    <submittedName>
        <fullName evidence="2">Uncharacterized protein</fullName>
    </submittedName>
</protein>
<keyword evidence="3" id="KW-1185">Reference proteome</keyword>
<keyword evidence="1" id="KW-0472">Membrane</keyword>
<evidence type="ECO:0000256" key="1">
    <source>
        <dbReference type="SAM" id="Phobius"/>
    </source>
</evidence>
<keyword evidence="1" id="KW-1133">Transmembrane helix</keyword>
<keyword evidence="1" id="KW-0812">Transmembrane</keyword>
<reference evidence="3" key="1">
    <citation type="submission" date="2016-10" db="EMBL/GenBank/DDBJ databases">
        <authorList>
            <person name="Varghese N."/>
            <person name="Submissions S."/>
        </authorList>
    </citation>
    <scope>NUCLEOTIDE SEQUENCE [LARGE SCALE GENOMIC DNA]</scope>
    <source>
        <strain evidence="3">DSM 17465</strain>
    </source>
</reference>
<dbReference type="AlphaFoldDB" id="A0A1I6YFF4"/>
<dbReference type="Proteomes" id="UP000183371">
    <property type="component" value="Unassembled WGS sequence"/>
</dbReference>
<sequence length="101" mass="12031">MQVLKELLRTIISYSKWRTIFALILIAASLYYGWQWVWGALFLLWTFRAWRTNSVYVVETLARDDHPFLFWIIIILWATLSLYLIFADLIMMLGGVPHVYS</sequence>